<comment type="similarity">
    <text evidence="2 12">Belongs to the MscL family.</text>
</comment>
<comment type="caution">
    <text evidence="14">The sequence shown here is derived from an EMBL/GenBank/DDBJ whole genome shotgun (WGS) entry which is preliminary data.</text>
</comment>
<dbReference type="PROSITE" id="PS01327">
    <property type="entry name" value="MSCL"/>
    <property type="match status" value="1"/>
</dbReference>
<evidence type="ECO:0000256" key="9">
    <source>
        <dbReference type="ARBA" id="ARBA00023065"/>
    </source>
</evidence>
<gene>
    <name evidence="12 14" type="primary">mscL</name>
    <name evidence="13" type="ORF">EII40_12530</name>
    <name evidence="14" type="ORF">EII41_12410</name>
</gene>
<dbReference type="InterPro" id="IPR037673">
    <property type="entry name" value="MSC/AndL"/>
</dbReference>
<dbReference type="Proteomes" id="UP000279860">
    <property type="component" value="Unassembled WGS sequence"/>
</dbReference>
<dbReference type="PRINTS" id="PR01264">
    <property type="entry name" value="MECHCHANNEL"/>
</dbReference>
<dbReference type="Gene3D" id="1.10.1200.120">
    <property type="entry name" value="Large-conductance mechanosensitive channel, MscL, domain 1"/>
    <property type="match status" value="1"/>
</dbReference>
<keyword evidence="10 12" id="KW-0472">Membrane</keyword>
<keyword evidence="8 12" id="KW-1133">Transmembrane helix</keyword>
<keyword evidence="4 12" id="KW-0813">Transport</keyword>
<dbReference type="Pfam" id="PF01741">
    <property type="entry name" value="MscL"/>
    <property type="match status" value="1"/>
</dbReference>
<organism evidence="14 16">
    <name type="scientific">Tannerella forsythia</name>
    <name type="common">Bacteroides forsythus</name>
    <dbReference type="NCBI Taxonomy" id="28112"/>
    <lineage>
        <taxon>Bacteria</taxon>
        <taxon>Pseudomonadati</taxon>
        <taxon>Bacteroidota</taxon>
        <taxon>Bacteroidia</taxon>
        <taxon>Bacteroidales</taxon>
        <taxon>Tannerellaceae</taxon>
        <taxon>Tannerella</taxon>
    </lineage>
</organism>
<comment type="function">
    <text evidence="12">Channel that opens in response to stretch forces in the membrane lipid bilayer. May participate in the regulation of osmotic pressure changes within the cell.</text>
</comment>
<dbReference type="InterPro" id="IPR001185">
    <property type="entry name" value="MS_channel"/>
</dbReference>
<dbReference type="EMBL" id="RQYN01000069">
    <property type="protein sequence ID" value="RRD70792.1"/>
    <property type="molecule type" value="Genomic_DNA"/>
</dbReference>
<evidence type="ECO:0000313" key="16">
    <source>
        <dbReference type="Proteomes" id="UP000279860"/>
    </source>
</evidence>
<proteinExistence type="inferred from homology"/>
<protein>
    <recommendedName>
        <fullName evidence="12">Large-conductance mechanosensitive channel</fullName>
    </recommendedName>
</protein>
<feature type="transmembrane region" description="Helical" evidence="12">
    <location>
        <begin position="16"/>
        <end position="38"/>
    </location>
</feature>
<evidence type="ECO:0000256" key="5">
    <source>
        <dbReference type="ARBA" id="ARBA00022475"/>
    </source>
</evidence>
<keyword evidence="6" id="KW-0997">Cell inner membrane</keyword>
<keyword evidence="9 12" id="KW-0406">Ion transport</keyword>
<dbReference type="SUPFAM" id="SSF81330">
    <property type="entry name" value="Gated mechanosensitive channel"/>
    <property type="match status" value="1"/>
</dbReference>
<evidence type="ECO:0000256" key="3">
    <source>
        <dbReference type="ARBA" id="ARBA00011255"/>
    </source>
</evidence>
<evidence type="ECO:0000256" key="7">
    <source>
        <dbReference type="ARBA" id="ARBA00022692"/>
    </source>
</evidence>
<dbReference type="AlphaFoldDB" id="A0A3P1YIQ0"/>
<dbReference type="NCBIfam" id="NF010557">
    <property type="entry name" value="PRK13952.1"/>
    <property type="match status" value="1"/>
</dbReference>
<evidence type="ECO:0000256" key="4">
    <source>
        <dbReference type="ARBA" id="ARBA00022448"/>
    </source>
</evidence>
<sequence length="138" mass="15040">MGFVKEFKEFAMRGNVLDMAIGIVIGGAFGKIVSSFVADLITPPLGLLIGGVNFSDLKIVLKQAVMQGEEVISPEVVLGYGNFIQVVFDFLIIAFAIFMLLKAVNKFKRKKEEAPEAPAAPPADVQLLTEIRDLLKKN</sequence>
<dbReference type="EMBL" id="RQYS01000072">
    <property type="protein sequence ID" value="RRD57917.1"/>
    <property type="molecule type" value="Genomic_DNA"/>
</dbReference>
<evidence type="ECO:0000256" key="11">
    <source>
        <dbReference type="ARBA" id="ARBA00023303"/>
    </source>
</evidence>
<dbReference type="InterPro" id="IPR036019">
    <property type="entry name" value="MscL_channel"/>
</dbReference>
<name>A0A3P1YIQ0_TANFO</name>
<keyword evidence="5 12" id="KW-1003">Cell membrane</keyword>
<evidence type="ECO:0000256" key="12">
    <source>
        <dbReference type="HAMAP-Rule" id="MF_00115"/>
    </source>
</evidence>
<evidence type="ECO:0000256" key="10">
    <source>
        <dbReference type="ARBA" id="ARBA00023136"/>
    </source>
</evidence>
<dbReference type="OrthoDB" id="9810350at2"/>
<dbReference type="NCBIfam" id="NF001843">
    <property type="entry name" value="PRK00567.1-4"/>
    <property type="match status" value="1"/>
</dbReference>
<comment type="subcellular location">
    <subcellularLocation>
        <location evidence="1 12">Cell membrane</location>
        <topology evidence="1 12">Multi-pass membrane protein</topology>
    </subcellularLocation>
</comment>
<evidence type="ECO:0000256" key="2">
    <source>
        <dbReference type="ARBA" id="ARBA00007254"/>
    </source>
</evidence>
<accession>A0A3P1YIQ0</accession>
<dbReference type="InterPro" id="IPR019823">
    <property type="entry name" value="Mechanosensitive_channel_CS"/>
</dbReference>
<dbReference type="GO" id="GO:0008381">
    <property type="term" value="F:mechanosensitive monoatomic ion channel activity"/>
    <property type="evidence" value="ECO:0007669"/>
    <property type="project" value="UniProtKB-UniRule"/>
</dbReference>
<dbReference type="PANTHER" id="PTHR30266">
    <property type="entry name" value="MECHANOSENSITIVE CHANNEL MSCL"/>
    <property type="match status" value="1"/>
</dbReference>
<dbReference type="Proteomes" id="UP000278609">
    <property type="component" value="Unassembled WGS sequence"/>
</dbReference>
<dbReference type="HAMAP" id="MF_00115">
    <property type="entry name" value="MscL"/>
    <property type="match status" value="1"/>
</dbReference>
<evidence type="ECO:0000313" key="15">
    <source>
        <dbReference type="Proteomes" id="UP000278609"/>
    </source>
</evidence>
<evidence type="ECO:0000256" key="6">
    <source>
        <dbReference type="ARBA" id="ARBA00022519"/>
    </source>
</evidence>
<dbReference type="GO" id="GO:0005886">
    <property type="term" value="C:plasma membrane"/>
    <property type="evidence" value="ECO:0007669"/>
    <property type="project" value="UniProtKB-SubCell"/>
</dbReference>
<dbReference type="PANTHER" id="PTHR30266:SF2">
    <property type="entry name" value="LARGE-CONDUCTANCE MECHANOSENSITIVE CHANNEL"/>
    <property type="match status" value="1"/>
</dbReference>
<evidence type="ECO:0000256" key="1">
    <source>
        <dbReference type="ARBA" id="ARBA00004651"/>
    </source>
</evidence>
<keyword evidence="7 12" id="KW-0812">Transmembrane</keyword>
<dbReference type="RefSeq" id="WP_124752547.1">
    <property type="nucleotide sequence ID" value="NZ_RQYN01000069.1"/>
</dbReference>
<evidence type="ECO:0000313" key="14">
    <source>
        <dbReference type="EMBL" id="RRD70792.1"/>
    </source>
</evidence>
<feature type="transmembrane region" description="Helical" evidence="12">
    <location>
        <begin position="83"/>
        <end position="101"/>
    </location>
</feature>
<dbReference type="NCBIfam" id="TIGR00220">
    <property type="entry name" value="mscL"/>
    <property type="match status" value="1"/>
</dbReference>
<dbReference type="FunFam" id="1.10.1200.120:FF:000001">
    <property type="entry name" value="Large-conductance mechanosensitive channel"/>
    <property type="match status" value="1"/>
</dbReference>
<reference evidence="15 16" key="1">
    <citation type="submission" date="2018-11" db="EMBL/GenBank/DDBJ databases">
        <title>Genomes From Bacteria Associated with the Canine Oral Cavity: a Test Case for Automated Genome-Based Taxonomic Assignment.</title>
        <authorList>
            <person name="Coil D.A."/>
            <person name="Jospin G."/>
            <person name="Darling A.E."/>
            <person name="Wallis C."/>
            <person name="Davis I.J."/>
            <person name="Harris S."/>
            <person name="Eisen J.A."/>
            <person name="Holcombe L.J."/>
            <person name="O'Flynn C."/>
        </authorList>
    </citation>
    <scope>NUCLEOTIDE SEQUENCE [LARGE SCALE GENOMIC DNA]</scope>
    <source>
        <strain evidence="14 16">OH1426_COT-023</strain>
        <strain evidence="13 15">OH2617_COT-023</strain>
    </source>
</reference>
<evidence type="ECO:0000256" key="8">
    <source>
        <dbReference type="ARBA" id="ARBA00022989"/>
    </source>
</evidence>
<keyword evidence="11 12" id="KW-0407">Ion channel</keyword>
<evidence type="ECO:0000313" key="13">
    <source>
        <dbReference type="EMBL" id="RRD57917.1"/>
    </source>
</evidence>
<comment type="subunit">
    <text evidence="3 12">Homopentamer.</text>
</comment>